<evidence type="ECO:0000256" key="5">
    <source>
        <dbReference type="ARBA" id="ARBA00022747"/>
    </source>
</evidence>
<comment type="similarity">
    <text evidence="1">Belongs to the N(4)/N(6)-methyltransferase family. N(4) subfamily.</text>
</comment>
<dbReference type="GO" id="GO:0009307">
    <property type="term" value="P:DNA restriction-modification system"/>
    <property type="evidence" value="ECO:0007669"/>
    <property type="project" value="UniProtKB-KW"/>
</dbReference>
<organism evidence="11 12">
    <name type="scientific">Chondromyces crocatus</name>
    <dbReference type="NCBI Taxonomy" id="52"/>
    <lineage>
        <taxon>Bacteria</taxon>
        <taxon>Pseudomonadati</taxon>
        <taxon>Myxococcota</taxon>
        <taxon>Polyangia</taxon>
        <taxon>Polyangiales</taxon>
        <taxon>Polyangiaceae</taxon>
        <taxon>Chondromyces</taxon>
    </lineage>
</organism>
<feature type="domain" description="DNA methylase N-4/N-6" evidence="10">
    <location>
        <begin position="42"/>
        <end position="289"/>
    </location>
</feature>
<dbReference type="InterPro" id="IPR029063">
    <property type="entry name" value="SAM-dependent_MTases_sf"/>
</dbReference>
<reference evidence="11 12" key="1">
    <citation type="submission" date="2015-07" db="EMBL/GenBank/DDBJ databases">
        <title>Genome analysis of myxobacterium Chondromyces crocatus Cm c5 reveals a high potential for natural compound synthesis and the genetic basis for the loss of fruiting body formation.</title>
        <authorList>
            <person name="Zaburannyi N."/>
            <person name="Bunk B."/>
            <person name="Maier J."/>
            <person name="Overmann J."/>
            <person name="Mueller R."/>
        </authorList>
    </citation>
    <scope>NUCLEOTIDE SEQUENCE [LARGE SCALE GENOMIC DNA]</scope>
    <source>
        <strain evidence="11 12">Cm c5</strain>
    </source>
</reference>
<accession>A0A0K1ECR7</accession>
<dbReference type="InterPro" id="IPR017985">
    <property type="entry name" value="MeTrfase_CN4_CS"/>
</dbReference>
<dbReference type="Pfam" id="PF01555">
    <property type="entry name" value="N6_N4_Mtase"/>
    <property type="match status" value="1"/>
</dbReference>
<proteinExistence type="inferred from homology"/>
<evidence type="ECO:0000259" key="10">
    <source>
        <dbReference type="Pfam" id="PF01555"/>
    </source>
</evidence>
<dbReference type="RefSeq" id="WP_050430710.1">
    <property type="nucleotide sequence ID" value="NZ_CP012159.1"/>
</dbReference>
<keyword evidence="11" id="KW-0378">Hydrolase</keyword>
<dbReference type="GO" id="GO:0032259">
    <property type="term" value="P:methylation"/>
    <property type="evidence" value="ECO:0007669"/>
    <property type="project" value="UniProtKB-KW"/>
</dbReference>
<evidence type="ECO:0000256" key="3">
    <source>
        <dbReference type="ARBA" id="ARBA00022679"/>
    </source>
</evidence>
<protein>
    <recommendedName>
        <fullName evidence="8">Methyltransferase</fullName>
        <ecNumber evidence="8">2.1.1.-</ecNumber>
    </recommendedName>
</protein>
<evidence type="ECO:0000256" key="9">
    <source>
        <dbReference type="SAM" id="MobiDB-lite"/>
    </source>
</evidence>
<keyword evidence="12" id="KW-1185">Reference proteome</keyword>
<dbReference type="GO" id="GO:0008170">
    <property type="term" value="F:N-methyltransferase activity"/>
    <property type="evidence" value="ECO:0007669"/>
    <property type="project" value="InterPro"/>
</dbReference>
<evidence type="ECO:0000256" key="4">
    <source>
        <dbReference type="ARBA" id="ARBA00022691"/>
    </source>
</evidence>
<keyword evidence="5" id="KW-0680">Restriction system</keyword>
<evidence type="ECO:0000256" key="1">
    <source>
        <dbReference type="ARBA" id="ARBA00010203"/>
    </source>
</evidence>
<evidence type="ECO:0000313" key="12">
    <source>
        <dbReference type="Proteomes" id="UP000067626"/>
    </source>
</evidence>
<dbReference type="SUPFAM" id="SSF53335">
    <property type="entry name" value="S-adenosyl-L-methionine-dependent methyltransferases"/>
    <property type="match status" value="1"/>
</dbReference>
<name>A0A0K1ECR7_CHOCO</name>
<dbReference type="GO" id="GO:0003677">
    <property type="term" value="F:DNA binding"/>
    <property type="evidence" value="ECO:0007669"/>
    <property type="project" value="UniProtKB-KW"/>
</dbReference>
<keyword evidence="11" id="KW-0540">Nuclease</keyword>
<keyword evidence="2" id="KW-0489">Methyltransferase</keyword>
<evidence type="ECO:0000313" key="11">
    <source>
        <dbReference type="EMBL" id="AKT38492.1"/>
    </source>
</evidence>
<dbReference type="EMBL" id="CP012159">
    <property type="protein sequence ID" value="AKT38492.1"/>
    <property type="molecule type" value="Genomic_DNA"/>
</dbReference>
<feature type="compositionally biased region" description="Basic and acidic residues" evidence="9">
    <location>
        <begin position="1"/>
        <end position="13"/>
    </location>
</feature>
<evidence type="ECO:0000256" key="6">
    <source>
        <dbReference type="ARBA" id="ARBA00023125"/>
    </source>
</evidence>
<dbReference type="GO" id="GO:0004519">
    <property type="term" value="F:endonuclease activity"/>
    <property type="evidence" value="ECO:0007669"/>
    <property type="project" value="UniProtKB-KW"/>
</dbReference>
<comment type="catalytic activity">
    <reaction evidence="7">
        <text>a 2'-deoxycytidine in DNA + S-adenosyl-L-methionine = an N(4)-methyl-2'-deoxycytidine in DNA + S-adenosyl-L-homocysteine + H(+)</text>
        <dbReference type="Rhea" id="RHEA:16857"/>
        <dbReference type="Rhea" id="RHEA-COMP:11369"/>
        <dbReference type="Rhea" id="RHEA-COMP:13674"/>
        <dbReference type="ChEBI" id="CHEBI:15378"/>
        <dbReference type="ChEBI" id="CHEBI:57856"/>
        <dbReference type="ChEBI" id="CHEBI:59789"/>
        <dbReference type="ChEBI" id="CHEBI:85452"/>
        <dbReference type="ChEBI" id="CHEBI:137933"/>
        <dbReference type="EC" id="2.1.1.113"/>
    </reaction>
</comment>
<dbReference type="InterPro" id="IPR002941">
    <property type="entry name" value="DNA_methylase_N4/N6"/>
</dbReference>
<evidence type="ECO:0000256" key="7">
    <source>
        <dbReference type="ARBA" id="ARBA00049120"/>
    </source>
</evidence>
<keyword evidence="4" id="KW-0949">S-adenosyl-L-methionine</keyword>
<dbReference type="EC" id="2.1.1.-" evidence="8"/>
<dbReference type="STRING" id="52.CMC5_026390"/>
<gene>
    <name evidence="11" type="ORF">CMC5_026390</name>
</gene>
<dbReference type="AlphaFoldDB" id="A0A0K1ECR7"/>
<sequence length="301" mass="34057">MAIELRGEGRSPEAGDIGPYPKNRVVHGDCQMLLEKLPDGSVDLIVTSPPYWGQRISEGIGEEADPRAYLATLTRVFRTLRCKLKPKGLLWLNLGDAYNTPVNWRHEDRSYSTLGHLRQGLSPHNAAYTKPRYRRRAFLGGDPWLQYGNLLGLPYRLVLALCDEGWLLRGEVIWRKRNPLPEGRCRRPHRQHEALYLLARSEQHAFRRVPPVGSVWEFANERVEGRVHRSRFPEELPRRCIEASEASGPDTLVLDPFAGSGTTGVVARRLGCTFLGFEIDAEQVEAANERLSMHDVLAPHG</sequence>
<keyword evidence="11" id="KW-0255">Endonuclease</keyword>
<dbReference type="Proteomes" id="UP000067626">
    <property type="component" value="Chromosome"/>
</dbReference>
<dbReference type="PRINTS" id="PR00508">
    <property type="entry name" value="S21N4MTFRASE"/>
</dbReference>
<dbReference type="Gene3D" id="3.40.50.150">
    <property type="entry name" value="Vaccinia Virus protein VP39"/>
    <property type="match status" value="1"/>
</dbReference>
<keyword evidence="6" id="KW-0238">DNA-binding</keyword>
<dbReference type="KEGG" id="ccro:CMC5_026390"/>
<evidence type="ECO:0000256" key="8">
    <source>
        <dbReference type="RuleBase" id="RU362026"/>
    </source>
</evidence>
<dbReference type="GO" id="GO:0015667">
    <property type="term" value="F:site-specific DNA-methyltransferase (cytosine-N4-specific) activity"/>
    <property type="evidence" value="ECO:0007669"/>
    <property type="project" value="UniProtKB-EC"/>
</dbReference>
<evidence type="ECO:0000256" key="2">
    <source>
        <dbReference type="ARBA" id="ARBA00022603"/>
    </source>
</evidence>
<dbReference type="InterPro" id="IPR001091">
    <property type="entry name" value="RM_Methyltransferase"/>
</dbReference>
<dbReference type="OrthoDB" id="9800801at2"/>
<dbReference type="PROSITE" id="PS00093">
    <property type="entry name" value="N4_MTASE"/>
    <property type="match status" value="1"/>
</dbReference>
<feature type="region of interest" description="Disordered" evidence="9">
    <location>
        <begin position="1"/>
        <end position="21"/>
    </location>
</feature>
<dbReference type="REBASE" id="116698">
    <property type="entry name" value="M.CcrC5ORF26390P"/>
</dbReference>
<keyword evidence="3" id="KW-0808">Transferase</keyword>